<comment type="function">
    <text evidence="1">Has antibacterial activity.</text>
</comment>
<feature type="domain" description="SMB" evidence="5">
    <location>
        <begin position="56"/>
        <end position="101"/>
    </location>
</feature>
<reference evidence="6" key="2">
    <citation type="submission" date="2021-09" db="EMBL/GenBank/DDBJ databases">
        <authorList>
            <person name="Jia N."/>
            <person name="Wang J."/>
            <person name="Shi W."/>
            <person name="Du L."/>
            <person name="Sun Y."/>
            <person name="Zhan W."/>
            <person name="Jiang J."/>
            <person name="Wang Q."/>
            <person name="Zhang B."/>
            <person name="Ji P."/>
            <person name="Sakyi L.B."/>
            <person name="Cui X."/>
            <person name="Yuan T."/>
            <person name="Jiang B."/>
            <person name="Yang W."/>
            <person name="Lam T.T.-Y."/>
            <person name="Chang Q."/>
            <person name="Ding S."/>
            <person name="Wang X."/>
            <person name="Zhu J."/>
            <person name="Ruan X."/>
            <person name="Zhao L."/>
            <person name="Wei J."/>
            <person name="Que T."/>
            <person name="Du C."/>
            <person name="Cheng J."/>
            <person name="Dai P."/>
            <person name="Han X."/>
            <person name="Huang E."/>
            <person name="Gao Y."/>
            <person name="Liu J."/>
            <person name="Shao H."/>
            <person name="Ye R."/>
            <person name="Li L."/>
            <person name="Wei W."/>
            <person name="Wang X."/>
            <person name="Wang C."/>
            <person name="Huo Q."/>
            <person name="Li W."/>
            <person name="Guo W."/>
            <person name="Chen H."/>
            <person name="Chen S."/>
            <person name="Zhou L."/>
            <person name="Zhou L."/>
            <person name="Ni X."/>
            <person name="Tian J."/>
            <person name="Zhou Y."/>
            <person name="Sheng Y."/>
            <person name="Liu T."/>
            <person name="Pan Y."/>
            <person name="Xia L."/>
            <person name="Li J."/>
            <person name="Zhao F."/>
            <person name="Cao W."/>
        </authorList>
    </citation>
    <scope>NUCLEOTIDE SEQUENCE</scope>
    <source>
        <strain evidence="6">Rmic-2018</strain>
        <tissue evidence="6">Larvae</tissue>
    </source>
</reference>
<evidence type="ECO:0000256" key="3">
    <source>
        <dbReference type="ARBA" id="ARBA00023157"/>
    </source>
</evidence>
<evidence type="ECO:0000256" key="4">
    <source>
        <dbReference type="SAM" id="SignalP"/>
    </source>
</evidence>
<evidence type="ECO:0000259" key="5">
    <source>
        <dbReference type="PROSITE" id="PS50958"/>
    </source>
</evidence>
<dbReference type="EMBL" id="JABSTU010000002">
    <property type="protein sequence ID" value="KAH8037216.1"/>
    <property type="molecule type" value="Genomic_DNA"/>
</dbReference>
<keyword evidence="7" id="KW-1185">Reference proteome</keyword>
<dbReference type="PROSITE" id="PS50958">
    <property type="entry name" value="SMB_2"/>
    <property type="match status" value="1"/>
</dbReference>
<evidence type="ECO:0000313" key="6">
    <source>
        <dbReference type="EMBL" id="KAH8037216.1"/>
    </source>
</evidence>
<gene>
    <name evidence="6" type="ORF">HPB51_009404</name>
</gene>
<dbReference type="VEuPathDB" id="VectorBase:LOC119179937"/>
<organism evidence="6 7">
    <name type="scientific">Rhipicephalus microplus</name>
    <name type="common">Cattle tick</name>
    <name type="synonym">Boophilus microplus</name>
    <dbReference type="NCBI Taxonomy" id="6941"/>
    <lineage>
        <taxon>Eukaryota</taxon>
        <taxon>Metazoa</taxon>
        <taxon>Ecdysozoa</taxon>
        <taxon>Arthropoda</taxon>
        <taxon>Chelicerata</taxon>
        <taxon>Arachnida</taxon>
        <taxon>Acari</taxon>
        <taxon>Parasitiformes</taxon>
        <taxon>Ixodida</taxon>
        <taxon>Ixodoidea</taxon>
        <taxon>Ixodidae</taxon>
        <taxon>Rhipicephalinae</taxon>
        <taxon>Rhipicephalus</taxon>
        <taxon>Boophilus</taxon>
    </lineage>
</organism>
<dbReference type="AlphaFoldDB" id="A0A9J6ET58"/>
<dbReference type="OrthoDB" id="6134459at2759"/>
<feature type="signal peptide" evidence="4">
    <location>
        <begin position="1"/>
        <end position="35"/>
    </location>
</feature>
<accession>A0A9J6ET58</accession>
<dbReference type="OMA" id="MSHALHG"/>
<sequence length="390" mass="42277">MLLHDVGRRLACRERLPLLLLALLGTAASPALSWASQGIDDDVEPWWTTVRREPLAAGVCPASQDLCTLGALDNVCRCDADCGRYGDCCVDHSGVSSGAQTFPDAASQWRCVLENGREFYALASCPEDPSVDWDLRDHCLRRGQQLKPLQNVPVYSNTTRTMYANVFCAACHNDLHSLRPWQLELRCNRAWNAEKVLRLLSAGHYGKMSHALHGAEGLSCRLQVSDTSSESFWHEVPGLRQCRLASSTCRKGASRRDVVLCSSYTAYVYSPRKFSNYRNFHCFRCAGGSSAGAVECGARPAAYGHDAPDVTHLVLGVRSHFVNPRKCGGHAGSSIYDPLSDTCYVPPVPPSDVAGDEPSGVAATIPAEPPGARAFQLLLTVVTAGLTALL</sequence>
<proteinExistence type="predicted"/>
<reference evidence="6" key="1">
    <citation type="journal article" date="2020" name="Cell">
        <title>Large-Scale Comparative Analyses of Tick Genomes Elucidate Their Genetic Diversity and Vector Capacities.</title>
        <authorList>
            <consortium name="Tick Genome and Microbiome Consortium (TIGMIC)"/>
            <person name="Jia N."/>
            <person name="Wang J."/>
            <person name="Shi W."/>
            <person name="Du L."/>
            <person name="Sun Y."/>
            <person name="Zhan W."/>
            <person name="Jiang J.F."/>
            <person name="Wang Q."/>
            <person name="Zhang B."/>
            <person name="Ji P."/>
            <person name="Bell-Sakyi L."/>
            <person name="Cui X.M."/>
            <person name="Yuan T.T."/>
            <person name="Jiang B.G."/>
            <person name="Yang W.F."/>
            <person name="Lam T.T."/>
            <person name="Chang Q.C."/>
            <person name="Ding S.J."/>
            <person name="Wang X.J."/>
            <person name="Zhu J.G."/>
            <person name="Ruan X.D."/>
            <person name="Zhao L."/>
            <person name="Wei J.T."/>
            <person name="Ye R.Z."/>
            <person name="Que T.C."/>
            <person name="Du C.H."/>
            <person name="Zhou Y.H."/>
            <person name="Cheng J.X."/>
            <person name="Dai P.F."/>
            <person name="Guo W.B."/>
            <person name="Han X.H."/>
            <person name="Huang E.J."/>
            <person name="Li L.F."/>
            <person name="Wei W."/>
            <person name="Gao Y.C."/>
            <person name="Liu J.Z."/>
            <person name="Shao H.Z."/>
            <person name="Wang X."/>
            <person name="Wang C.C."/>
            <person name="Yang T.C."/>
            <person name="Huo Q.B."/>
            <person name="Li W."/>
            <person name="Chen H.Y."/>
            <person name="Chen S.E."/>
            <person name="Zhou L.G."/>
            <person name="Ni X.B."/>
            <person name="Tian J.H."/>
            <person name="Sheng Y."/>
            <person name="Liu T."/>
            <person name="Pan Y.S."/>
            <person name="Xia L.Y."/>
            <person name="Li J."/>
            <person name="Zhao F."/>
            <person name="Cao W.C."/>
        </authorList>
    </citation>
    <scope>NUCLEOTIDE SEQUENCE</scope>
    <source>
        <strain evidence="6">Rmic-2018</strain>
    </source>
</reference>
<dbReference type="Proteomes" id="UP000821866">
    <property type="component" value="Chromosome 10"/>
</dbReference>
<evidence type="ECO:0000256" key="1">
    <source>
        <dbReference type="ARBA" id="ARBA00002878"/>
    </source>
</evidence>
<protein>
    <recommendedName>
        <fullName evidence="5">SMB domain-containing protein</fullName>
    </recommendedName>
</protein>
<evidence type="ECO:0000256" key="2">
    <source>
        <dbReference type="ARBA" id="ARBA00022729"/>
    </source>
</evidence>
<keyword evidence="2 4" id="KW-0732">Signal</keyword>
<evidence type="ECO:0000313" key="7">
    <source>
        <dbReference type="Proteomes" id="UP000821866"/>
    </source>
</evidence>
<dbReference type="InterPro" id="IPR053231">
    <property type="entry name" value="GPCR_LN-TM7"/>
</dbReference>
<feature type="chain" id="PRO_5039887806" description="SMB domain-containing protein" evidence="4">
    <location>
        <begin position="36"/>
        <end position="390"/>
    </location>
</feature>
<keyword evidence="3" id="KW-1015">Disulfide bond</keyword>
<dbReference type="InterPro" id="IPR001212">
    <property type="entry name" value="Somatomedin_B_dom"/>
</dbReference>
<dbReference type="PANTHER" id="PTHR45902:SF4">
    <property type="entry name" value="G-PROTEIN COUPLED RECEPTORS FAMILY 2 PROFILE 2 DOMAIN-CONTAINING PROTEIN"/>
    <property type="match status" value="1"/>
</dbReference>
<dbReference type="InterPro" id="IPR036645">
    <property type="entry name" value="Elafin-like_sf"/>
</dbReference>
<name>A0A9J6ET58_RHIMP</name>
<comment type="caution">
    <text evidence="6">The sequence shown here is derived from an EMBL/GenBank/DDBJ whole genome shotgun (WGS) entry which is preliminary data.</text>
</comment>
<dbReference type="PANTHER" id="PTHR45902">
    <property type="entry name" value="LATROPHILIN RECEPTOR-LIKE PROTEIN A"/>
    <property type="match status" value="1"/>
</dbReference>
<dbReference type="SUPFAM" id="SSF57256">
    <property type="entry name" value="Elafin-like"/>
    <property type="match status" value="1"/>
</dbReference>